<dbReference type="GO" id="GO:0046872">
    <property type="term" value="F:metal ion binding"/>
    <property type="evidence" value="ECO:0007669"/>
    <property type="project" value="UniProtKB-KW"/>
</dbReference>
<dbReference type="SUPFAM" id="SSF51569">
    <property type="entry name" value="Aldolase"/>
    <property type="match status" value="1"/>
</dbReference>
<dbReference type="GO" id="GO:0006094">
    <property type="term" value="P:gluconeogenesis"/>
    <property type="evidence" value="ECO:0007669"/>
    <property type="project" value="TreeGrafter"/>
</dbReference>
<dbReference type="InterPro" id="IPR011053">
    <property type="entry name" value="Single_hybrid_motif"/>
</dbReference>
<feature type="domain" description="ATP-grasp" evidence="9">
    <location>
        <begin position="139"/>
        <end position="337"/>
    </location>
</feature>
<proteinExistence type="predicted"/>
<dbReference type="InterPro" id="IPR000891">
    <property type="entry name" value="PYR_CT"/>
</dbReference>
<dbReference type="SUPFAM" id="SSF89000">
    <property type="entry name" value="post-HMGL domain-like"/>
    <property type="match status" value="1"/>
</dbReference>
<dbReference type="EMBL" id="ACDP02000001">
    <property type="protein sequence ID" value="EEO28548.1"/>
    <property type="molecule type" value="Genomic_DNA"/>
</dbReference>
<evidence type="ECO:0000256" key="4">
    <source>
        <dbReference type="ARBA" id="ARBA00022723"/>
    </source>
</evidence>
<dbReference type="Proteomes" id="UP000003973">
    <property type="component" value="Unassembled WGS sequence"/>
</dbReference>
<dbReference type="CDD" id="cd06850">
    <property type="entry name" value="biotinyl_domain"/>
    <property type="match status" value="1"/>
</dbReference>
<keyword evidence="4" id="KW-0479">Metal-binding</keyword>
<dbReference type="SUPFAM" id="SSF52440">
    <property type="entry name" value="PreATP-grasp domain"/>
    <property type="match status" value="1"/>
</dbReference>
<dbReference type="PROSITE" id="PS00867">
    <property type="entry name" value="CPSASE_2"/>
    <property type="match status" value="1"/>
</dbReference>
<feature type="domain" description="Biotin carboxylation" evidence="10">
    <location>
        <begin position="21"/>
        <end position="466"/>
    </location>
</feature>
<feature type="domain" description="Lipoyl-binding" evidence="8">
    <location>
        <begin position="1129"/>
        <end position="1211"/>
    </location>
</feature>
<dbReference type="Gene3D" id="2.40.50.100">
    <property type="match status" value="1"/>
</dbReference>
<dbReference type="InterPro" id="IPR003379">
    <property type="entry name" value="Carboxylase_cons_dom"/>
</dbReference>
<dbReference type="InterPro" id="IPR013785">
    <property type="entry name" value="Aldolase_TIM"/>
</dbReference>
<dbReference type="GO" id="GO:0005737">
    <property type="term" value="C:cytoplasm"/>
    <property type="evidence" value="ECO:0007669"/>
    <property type="project" value="TreeGrafter"/>
</dbReference>
<dbReference type="SUPFAM" id="SSF56059">
    <property type="entry name" value="Glutathione synthetase ATP-binding domain-like"/>
    <property type="match status" value="1"/>
</dbReference>
<dbReference type="InterPro" id="IPR011761">
    <property type="entry name" value="ATP-grasp"/>
</dbReference>
<dbReference type="Gene3D" id="3.20.20.70">
    <property type="entry name" value="Aldolase class I"/>
    <property type="match status" value="1"/>
</dbReference>
<evidence type="ECO:0000256" key="3">
    <source>
        <dbReference type="ARBA" id="ARBA00022598"/>
    </source>
</evidence>
<dbReference type="PROSITE" id="PS50968">
    <property type="entry name" value="BIOTINYL_LIPOYL"/>
    <property type="match status" value="1"/>
</dbReference>
<accession>C3X5R2</accession>
<gene>
    <name evidence="12" type="ORF">OFAG_01701</name>
</gene>
<dbReference type="Pfam" id="PF02785">
    <property type="entry name" value="Biotin_carb_C"/>
    <property type="match status" value="1"/>
</dbReference>
<dbReference type="CDD" id="cd07937">
    <property type="entry name" value="DRE_TIM_PC_TC_5S"/>
    <property type="match status" value="1"/>
</dbReference>
<dbReference type="Pfam" id="PF00289">
    <property type="entry name" value="Biotin_carb_N"/>
    <property type="match status" value="1"/>
</dbReference>
<dbReference type="RefSeq" id="WP_005878339.1">
    <property type="nucleotide sequence ID" value="NZ_CABMNL010000001.1"/>
</dbReference>
<evidence type="ECO:0000256" key="2">
    <source>
        <dbReference type="ARBA" id="ARBA00013057"/>
    </source>
</evidence>
<dbReference type="PANTHER" id="PTHR43778:SF2">
    <property type="entry name" value="PYRUVATE CARBOXYLASE, MITOCHONDRIAL"/>
    <property type="match status" value="1"/>
</dbReference>
<dbReference type="PANTHER" id="PTHR43778">
    <property type="entry name" value="PYRUVATE CARBOXYLASE"/>
    <property type="match status" value="1"/>
</dbReference>
<comment type="cofactor">
    <cofactor evidence="1">
        <name>biotin</name>
        <dbReference type="ChEBI" id="CHEBI:57586"/>
    </cofactor>
</comment>
<evidence type="ECO:0000313" key="13">
    <source>
        <dbReference type="Proteomes" id="UP000003973"/>
    </source>
</evidence>
<evidence type="ECO:0000259" key="9">
    <source>
        <dbReference type="PROSITE" id="PS50975"/>
    </source>
</evidence>
<reference evidence="12" key="1">
    <citation type="submission" date="2011-10" db="EMBL/GenBank/DDBJ databases">
        <title>The Genome Sequence of Oxalobacter formigenes HOxBLS.</title>
        <authorList>
            <consortium name="The Broad Institute Genome Sequencing Platform"/>
            <person name="Earl A."/>
            <person name="Ward D."/>
            <person name="Feldgarden M."/>
            <person name="Gevers D."/>
            <person name="Allison M.J."/>
            <person name="Humphrey S."/>
            <person name="Young S.K."/>
            <person name="Zeng Q."/>
            <person name="Gargeya S."/>
            <person name="Fitzgerald M."/>
            <person name="Haas B."/>
            <person name="Abouelleil A."/>
            <person name="Alvarado L."/>
            <person name="Arachchi H.M."/>
            <person name="Berlin A."/>
            <person name="Brown A."/>
            <person name="Chapman S.B."/>
            <person name="Chen Z."/>
            <person name="Dunbar C."/>
            <person name="Freedman E."/>
            <person name="Gearin G."/>
            <person name="Goldberg J."/>
            <person name="Griggs A."/>
            <person name="Gujja S."/>
            <person name="Heiman D."/>
            <person name="Howarth C."/>
            <person name="Larson L."/>
            <person name="Lui A."/>
            <person name="MacDonald P.J.P."/>
            <person name="Montmayeur A."/>
            <person name="Murphy C."/>
            <person name="Neiman D."/>
            <person name="Pearson M."/>
            <person name="Priest M."/>
            <person name="Roberts A."/>
            <person name="Saif S."/>
            <person name="Shea T."/>
            <person name="Shenoy N."/>
            <person name="Sisk P."/>
            <person name="Stolte C."/>
            <person name="Sykes S."/>
            <person name="Wortman J."/>
            <person name="Nusbaum C."/>
            <person name="Birren B."/>
        </authorList>
    </citation>
    <scope>NUCLEOTIDE SEQUENCE [LARGE SCALE GENOMIC DNA]</scope>
    <source>
        <strain evidence="12">HOxBLS</strain>
    </source>
</reference>
<dbReference type="eggNOG" id="COG1038">
    <property type="taxonomic scope" value="Bacteria"/>
</dbReference>
<keyword evidence="3" id="KW-0436">Ligase</keyword>
<evidence type="ECO:0000259" key="11">
    <source>
        <dbReference type="PROSITE" id="PS50991"/>
    </source>
</evidence>
<comment type="caution">
    <text evidence="12">The sequence shown here is derived from an EMBL/GenBank/DDBJ whole genome shotgun (WGS) entry which is preliminary data.</text>
</comment>
<dbReference type="InterPro" id="IPR016185">
    <property type="entry name" value="PreATP-grasp_dom_sf"/>
</dbReference>
<dbReference type="InterPro" id="IPR005479">
    <property type="entry name" value="CPAse_ATP-bd"/>
</dbReference>
<feature type="domain" description="Pyruvate carboxyltransferase" evidence="11">
    <location>
        <begin position="548"/>
        <end position="823"/>
    </location>
</feature>
<dbReference type="InterPro" id="IPR011764">
    <property type="entry name" value="Biotin_carboxylation_dom"/>
</dbReference>
<evidence type="ECO:0000313" key="12">
    <source>
        <dbReference type="EMBL" id="EEO28548.1"/>
    </source>
</evidence>
<evidence type="ECO:0000256" key="5">
    <source>
        <dbReference type="ARBA" id="ARBA00022741"/>
    </source>
</evidence>
<dbReference type="GO" id="GO:0005524">
    <property type="term" value="F:ATP binding"/>
    <property type="evidence" value="ECO:0007669"/>
    <property type="project" value="UniProtKB-UniRule"/>
</dbReference>
<evidence type="ECO:0000256" key="7">
    <source>
        <dbReference type="PROSITE-ProRule" id="PRU00409"/>
    </source>
</evidence>
<dbReference type="SMART" id="SM00878">
    <property type="entry name" value="Biotin_carb_C"/>
    <property type="match status" value="1"/>
</dbReference>
<dbReference type="EC" id="6.4.1.1" evidence="2"/>
<name>C3X5R2_9BURK</name>
<dbReference type="PROSITE" id="PS50975">
    <property type="entry name" value="ATP_GRASP"/>
    <property type="match status" value="1"/>
</dbReference>
<dbReference type="InterPro" id="IPR055268">
    <property type="entry name" value="PCB-like"/>
</dbReference>
<dbReference type="InterPro" id="IPR011054">
    <property type="entry name" value="Rudment_hybrid_motif"/>
</dbReference>
<dbReference type="InterPro" id="IPR000089">
    <property type="entry name" value="Biotin_lipoyl"/>
</dbReference>
<evidence type="ECO:0000256" key="6">
    <source>
        <dbReference type="ARBA" id="ARBA00022840"/>
    </source>
</evidence>
<dbReference type="Pfam" id="PF02436">
    <property type="entry name" value="PYC_OADA"/>
    <property type="match status" value="1"/>
</dbReference>
<dbReference type="InterPro" id="IPR005481">
    <property type="entry name" value="BC-like_N"/>
</dbReference>
<dbReference type="HOGENOM" id="CLU_000395_2_0_4"/>
<dbReference type="SUPFAM" id="SSF51230">
    <property type="entry name" value="Single hybrid motif"/>
    <property type="match status" value="1"/>
</dbReference>
<evidence type="ECO:0000259" key="10">
    <source>
        <dbReference type="PROSITE" id="PS50979"/>
    </source>
</evidence>
<dbReference type="PROSITE" id="PS50979">
    <property type="entry name" value="BC"/>
    <property type="match status" value="1"/>
</dbReference>
<evidence type="ECO:0000256" key="1">
    <source>
        <dbReference type="ARBA" id="ARBA00001953"/>
    </source>
</evidence>
<protein>
    <recommendedName>
        <fullName evidence="2">pyruvate carboxylase</fullName>
        <ecNumber evidence="2">6.4.1.1</ecNumber>
    </recommendedName>
</protein>
<dbReference type="SUPFAM" id="SSF51246">
    <property type="entry name" value="Rudiment single hybrid motif"/>
    <property type="match status" value="1"/>
</dbReference>
<dbReference type="InterPro" id="IPR005482">
    <property type="entry name" value="Biotin_COase_C"/>
</dbReference>
<organism evidence="12 13">
    <name type="scientific">Oxalobacter paraformigenes</name>
    <dbReference type="NCBI Taxonomy" id="556268"/>
    <lineage>
        <taxon>Bacteria</taxon>
        <taxon>Pseudomonadati</taxon>
        <taxon>Pseudomonadota</taxon>
        <taxon>Betaproteobacteria</taxon>
        <taxon>Burkholderiales</taxon>
        <taxon>Oxalobacteraceae</taxon>
        <taxon>Oxalobacter</taxon>
    </lineage>
</organism>
<keyword evidence="5 7" id="KW-0547">Nucleotide-binding</keyword>
<dbReference type="NCBIfam" id="NF009554">
    <property type="entry name" value="PRK12999.1"/>
    <property type="match status" value="1"/>
</dbReference>
<sequence>MQRKEINYKKRTFEEVRESLRGKVILVVNRGIPARRICRSIGERFEAISAMTVTDIDKTQPAAASAQELILLGPDPRAYLHLERIMELAKQRNVVAMHPGWGFASEDMLFPKLAEEAGITFIGASADAMYKLGNKVQARIIARKVGVPVVPGSDDSVDVDQARAIIKEIGLPIMLKAEGGGGGRGIFLVTNQEELEDAFMKASAMAQASFGNPRLFVEKYLPNVHHIEIQVIADRWGNVFAFDERDCTVQRNNQKLIEITPSPWKGITPELREQLKEYARRMVLAVGYHSVATVEFLVTEDSTPYMIEVNTRLQVEHGITESRYGIDLVEEQIAIAFGSELRFNEENTRPLFTSMQVRVNLEDPQDGFTPNSGLITRYVSTGGPGVRLDSNLSAGYEFPSNYDSAGALLITYSHDWQKTLGIMERALSEYVIGGLKTTIPFMQKIINDENFRSGDITTTYIHDHPELLNYTDLAPEEERLARLVAEISARGYNPYVSLGTYRNRNTPSLGSFKAILPEITSQAKRMPSPYPRGDRRALLDYVRDSGKIHFTDTTTRDMTQSNNGNRMRLAEDRLVGPYLDNLGLFSIENGGGAHFHVAMLANMTYPFREAREWNSFAPKTLKQLLIRSTNVLGYSPQPRNLMRLTGEMICDHYDVVRCFDFLNESANMLPITEVVMDRKDKVFEPALSLSYAKGFDIDHYLKVTESIIAMMSRVSGLPENAVTREFILGLKDMAGVCPPKFMRELVSALRKRWPELVLHYHRHVTDGLFLPACAAAAEAGCQIIDAGLGASVRSYGQGDIGSLAAYLEDELGLDISLNRDALRDANFVCKQFMPYFDRYCSPYFQGVDYDVIRYAMPGGATSSSQEGAVKQGYIQLLPYMLDFLAYTRQIVRYHDVTPGSQTTWNTAFLAVTGAYKRGGMPAVQQLLSVLKTVTETPEENLSEEIKQKRLDIYRDCNEAFQKLLLGKFGRLPLGFPSDWVYQSAFGDEWENAIASRTEVSPLENLPPVDMEAEKAELTKLLKREPTDEEFVMYLNHPADAIKTIEFQKKFGNPNHLPLDVWFEGIKPGQTLNFNTSSGKPHQMLLLSIDPVNDDGVATVRYVLDSEILTSDIQIDAPVTAAGGGSGSIIAESGNPYHVGSPRKADLWIVHVKEGDIVKQGQELFNVSIMKQERSVLSPVNGIVKRVVKTADFKKDHRMIPVLEGELIVELSPVPKLCPKCAYPITDEHAKFCPFCGTEVPDLS</sequence>
<keyword evidence="6 7" id="KW-0067">ATP-binding</keyword>
<dbReference type="AlphaFoldDB" id="C3X5R2"/>
<keyword evidence="13" id="KW-1185">Reference proteome</keyword>
<dbReference type="Gene3D" id="3.30.470.20">
    <property type="entry name" value="ATP-grasp fold, B domain"/>
    <property type="match status" value="1"/>
</dbReference>
<dbReference type="GO" id="GO:0004736">
    <property type="term" value="F:pyruvate carboxylase activity"/>
    <property type="evidence" value="ECO:0007669"/>
    <property type="project" value="UniProtKB-EC"/>
</dbReference>
<dbReference type="PROSITE" id="PS50991">
    <property type="entry name" value="PYR_CT"/>
    <property type="match status" value="1"/>
</dbReference>
<evidence type="ECO:0000259" key="8">
    <source>
        <dbReference type="PROSITE" id="PS50968"/>
    </source>
</evidence>
<dbReference type="Pfam" id="PF00364">
    <property type="entry name" value="Biotin_lipoyl"/>
    <property type="match status" value="1"/>
</dbReference>
<dbReference type="Pfam" id="PF02786">
    <property type="entry name" value="CPSase_L_D2"/>
    <property type="match status" value="1"/>
</dbReference>